<dbReference type="Gene3D" id="2.60.120.260">
    <property type="entry name" value="Galactose-binding domain-like"/>
    <property type="match status" value="1"/>
</dbReference>
<sequence>MNLTKGAAMKRYSIAALGCIAILGVAAWSMPSGGNAASAHGSSLPVQGAMPGFDGATTWFNSAPLTPAQLRGKVVLVDFWTYSCINCIRTVPYVRAWADKYRAQGLTVVGVHSPEFRFEKDLTNVSAAVERFKIDFPVAVDSEHRIWQAWGNNAWPAWYLVDANGKIRYRQVGEGGYDKLERAMQSLLAQSRGAPVDATLVDPPKPAEQMAPDLRERESAETYVGYRQASGFNSPERMRSDVPQHYSVNQLGLNQWGLSGRWTVSAESARADLAQSAIAHTFRARDLHLVMGPGKAGRSVRIQVSIDGRAPGADHGADIDAAGNGVVTATRLYQLVRQSGAVGQRRVEIRFLDSGADVYAFTFS</sequence>
<dbReference type="InterPro" id="IPR036249">
    <property type="entry name" value="Thioredoxin-like_sf"/>
</dbReference>
<dbReference type="AlphaFoldDB" id="A0A430HPF6"/>
<organism evidence="2 3">
    <name type="scientific">Massilia atriviolacea</name>
    <dbReference type="NCBI Taxonomy" id="2495579"/>
    <lineage>
        <taxon>Bacteria</taxon>
        <taxon>Pseudomonadati</taxon>
        <taxon>Pseudomonadota</taxon>
        <taxon>Betaproteobacteria</taxon>
        <taxon>Burkholderiales</taxon>
        <taxon>Oxalobacteraceae</taxon>
        <taxon>Telluria group</taxon>
        <taxon>Massilia</taxon>
    </lineage>
</organism>
<dbReference type="CDD" id="cd03012">
    <property type="entry name" value="TlpA_like_DipZ_like"/>
    <property type="match status" value="1"/>
</dbReference>
<gene>
    <name evidence="2" type="ORF">EJB06_09585</name>
</gene>
<reference evidence="2 3" key="1">
    <citation type="submission" date="2018-12" db="EMBL/GenBank/DDBJ databases">
        <authorList>
            <person name="Yang E."/>
        </authorList>
    </citation>
    <scope>NUCLEOTIDE SEQUENCE [LARGE SCALE GENOMIC DNA]</scope>
    <source>
        <strain evidence="2 3">SOD</strain>
    </source>
</reference>
<evidence type="ECO:0000313" key="3">
    <source>
        <dbReference type="Proteomes" id="UP000278085"/>
    </source>
</evidence>
<evidence type="ECO:0000259" key="1">
    <source>
        <dbReference type="PROSITE" id="PS51352"/>
    </source>
</evidence>
<dbReference type="InterPro" id="IPR013766">
    <property type="entry name" value="Thioredoxin_domain"/>
</dbReference>
<protein>
    <submittedName>
        <fullName evidence="2">Thioredoxin family protein</fullName>
    </submittedName>
</protein>
<dbReference type="GO" id="GO:0016491">
    <property type="term" value="F:oxidoreductase activity"/>
    <property type="evidence" value="ECO:0007669"/>
    <property type="project" value="InterPro"/>
</dbReference>
<feature type="domain" description="Thioredoxin" evidence="1">
    <location>
        <begin position="38"/>
        <end position="189"/>
    </location>
</feature>
<dbReference type="Proteomes" id="UP000278085">
    <property type="component" value="Unassembled WGS sequence"/>
</dbReference>
<dbReference type="PANTHER" id="PTHR46388">
    <property type="entry name" value="NHL REPEAT-CONTAINING PROTEIN 2"/>
    <property type="match status" value="1"/>
</dbReference>
<dbReference type="Pfam" id="PF08534">
    <property type="entry name" value="Redoxin"/>
    <property type="match status" value="1"/>
</dbReference>
<dbReference type="Gene3D" id="3.40.30.10">
    <property type="entry name" value="Glutaredoxin"/>
    <property type="match status" value="1"/>
</dbReference>
<comment type="caution">
    <text evidence="2">The sequence shown here is derived from an EMBL/GenBank/DDBJ whole genome shotgun (WGS) entry which is preliminary data.</text>
</comment>
<keyword evidence="3" id="KW-1185">Reference proteome</keyword>
<proteinExistence type="predicted"/>
<dbReference type="EMBL" id="RXLQ01000004">
    <property type="protein sequence ID" value="RSZ59404.1"/>
    <property type="molecule type" value="Genomic_DNA"/>
</dbReference>
<dbReference type="InterPro" id="IPR041017">
    <property type="entry name" value="Thioredoxin_10"/>
</dbReference>
<accession>A0A430HPF6</accession>
<name>A0A430HPF6_9BURK</name>
<dbReference type="OrthoDB" id="9811352at2"/>
<dbReference type="Pfam" id="PF17991">
    <property type="entry name" value="Thioredoxin_10"/>
    <property type="match status" value="1"/>
</dbReference>
<dbReference type="InterPro" id="IPR013740">
    <property type="entry name" value="Redoxin"/>
</dbReference>
<dbReference type="PANTHER" id="PTHR46388:SF2">
    <property type="entry name" value="NHL REPEAT-CONTAINING PROTEIN 2"/>
    <property type="match status" value="1"/>
</dbReference>
<evidence type="ECO:0000313" key="2">
    <source>
        <dbReference type="EMBL" id="RSZ59404.1"/>
    </source>
</evidence>
<dbReference type="SUPFAM" id="SSF52833">
    <property type="entry name" value="Thioredoxin-like"/>
    <property type="match status" value="1"/>
</dbReference>
<dbReference type="PROSITE" id="PS51352">
    <property type="entry name" value="THIOREDOXIN_2"/>
    <property type="match status" value="1"/>
</dbReference>